<organism evidence="1 2">
    <name type="scientific">Paragonimus heterotremus</name>
    <dbReference type="NCBI Taxonomy" id="100268"/>
    <lineage>
        <taxon>Eukaryota</taxon>
        <taxon>Metazoa</taxon>
        <taxon>Spiralia</taxon>
        <taxon>Lophotrochozoa</taxon>
        <taxon>Platyhelminthes</taxon>
        <taxon>Trematoda</taxon>
        <taxon>Digenea</taxon>
        <taxon>Plagiorchiida</taxon>
        <taxon>Troglotremata</taxon>
        <taxon>Troglotrematidae</taxon>
        <taxon>Paragonimus</taxon>
    </lineage>
</organism>
<dbReference type="InterPro" id="IPR040247">
    <property type="entry name" value="DUF5524"/>
</dbReference>
<dbReference type="AlphaFoldDB" id="A0A8J4TDD2"/>
<dbReference type="Pfam" id="PF17662">
    <property type="entry name" value="DUF5524"/>
    <property type="match status" value="1"/>
</dbReference>
<evidence type="ECO:0000313" key="1">
    <source>
        <dbReference type="EMBL" id="KAF5399357.1"/>
    </source>
</evidence>
<dbReference type="PANTHER" id="PTHR31097">
    <property type="entry name" value="SI:DKEY-276J7.1"/>
    <property type="match status" value="1"/>
</dbReference>
<comment type="caution">
    <text evidence="1">The sequence shown here is derived from an EMBL/GenBank/DDBJ whole genome shotgun (WGS) entry which is preliminary data.</text>
</comment>
<keyword evidence="2" id="KW-1185">Reference proteome</keyword>
<dbReference type="OrthoDB" id="10012494at2759"/>
<protein>
    <submittedName>
        <fullName evidence="1">Uncharacterized protein</fullName>
    </submittedName>
</protein>
<reference evidence="1" key="1">
    <citation type="submission" date="2019-05" db="EMBL/GenBank/DDBJ databases">
        <title>Annotation for the trematode Paragonimus heterotremus.</title>
        <authorList>
            <person name="Choi Y.-J."/>
        </authorList>
    </citation>
    <scope>NUCLEOTIDE SEQUENCE</scope>
    <source>
        <strain evidence="1">LC</strain>
    </source>
</reference>
<accession>A0A8J4TDD2</accession>
<sequence>MHTNLKDVGWMCHVVPLRKQKEPAFMPAISQIPNIGCMPEEAVPKSEFPSIFTSTDSSYTRLAKMGGRPDLLCFKENEPNRGPPLPYCRCDWFYLEDNAQENLDKAEPAKKHVFKVPFYMTHTEYKPTETVTKPIVQSTPPVITTQKKPKKCGRLPAHRPGYADYNRKPNKIGIAYSPPVQIEPIRFPKRDVAKCDPTTLPKVLANAYQTDYDEYRKQWQEVNNYYRDKDCCLQKLELPKSKKRPKGPIGNELTV</sequence>
<dbReference type="Proteomes" id="UP000748531">
    <property type="component" value="Unassembled WGS sequence"/>
</dbReference>
<name>A0A8J4TDD2_9TREM</name>
<dbReference type="EMBL" id="LUCH01004121">
    <property type="protein sequence ID" value="KAF5399357.1"/>
    <property type="molecule type" value="Genomic_DNA"/>
</dbReference>
<gene>
    <name evidence="1" type="ORF">PHET_07655</name>
</gene>
<dbReference type="PANTHER" id="PTHR31097:SF2">
    <property type="entry name" value="CHROMOSOME 7 OPEN READING FRAME 57"/>
    <property type="match status" value="1"/>
</dbReference>
<proteinExistence type="predicted"/>
<evidence type="ECO:0000313" key="2">
    <source>
        <dbReference type="Proteomes" id="UP000748531"/>
    </source>
</evidence>